<dbReference type="InterPro" id="IPR050204">
    <property type="entry name" value="AraC_XylS_family_regulators"/>
</dbReference>
<dbReference type="GO" id="GO:0043565">
    <property type="term" value="F:sequence-specific DNA binding"/>
    <property type="evidence" value="ECO:0007669"/>
    <property type="project" value="InterPro"/>
</dbReference>
<dbReference type="PROSITE" id="PS01124">
    <property type="entry name" value="HTH_ARAC_FAMILY_2"/>
    <property type="match status" value="1"/>
</dbReference>
<protein>
    <recommendedName>
        <fullName evidence="4">HTH araC/xylS-type domain-containing protein</fullName>
    </recommendedName>
</protein>
<evidence type="ECO:0000259" key="4">
    <source>
        <dbReference type="PROSITE" id="PS01124"/>
    </source>
</evidence>
<evidence type="ECO:0000313" key="6">
    <source>
        <dbReference type="Proteomes" id="UP000192276"/>
    </source>
</evidence>
<dbReference type="PANTHER" id="PTHR46796">
    <property type="entry name" value="HTH-TYPE TRANSCRIPTIONAL ACTIVATOR RHAS-RELATED"/>
    <property type="match status" value="1"/>
</dbReference>
<dbReference type="RefSeq" id="WP_081164629.1">
    <property type="nucleotide sequence ID" value="NZ_LWBP01000178.1"/>
</dbReference>
<accession>A0A1V9FM11</accession>
<sequence>MINIVKPYSKYVRDAISCIKQHIDDNPFCYKTSAELLEQVCSPNRSSVEKAFKDVFGFGIKEYQVKQRLNASKKFLEAGMSKKQVAAKCLYRSQSAFAAAFKKEFGLTPTEWQTRFA</sequence>
<evidence type="ECO:0000256" key="2">
    <source>
        <dbReference type="ARBA" id="ARBA00023125"/>
    </source>
</evidence>
<keyword evidence="1" id="KW-0805">Transcription regulation</keyword>
<dbReference type="AlphaFoldDB" id="A0A1V9FM11"/>
<dbReference type="InterPro" id="IPR018060">
    <property type="entry name" value="HTH_AraC"/>
</dbReference>
<dbReference type="GO" id="GO:0003700">
    <property type="term" value="F:DNA-binding transcription factor activity"/>
    <property type="evidence" value="ECO:0007669"/>
    <property type="project" value="InterPro"/>
</dbReference>
<dbReference type="STRING" id="550983.A4R26_21415"/>
<dbReference type="EMBL" id="LWBP01000178">
    <property type="protein sequence ID" value="OQP59378.1"/>
    <property type="molecule type" value="Genomic_DNA"/>
</dbReference>
<dbReference type="SMART" id="SM00342">
    <property type="entry name" value="HTH_ARAC"/>
    <property type="match status" value="1"/>
</dbReference>
<comment type="caution">
    <text evidence="5">The sequence shown here is derived from an EMBL/GenBank/DDBJ whole genome shotgun (WGS) entry which is preliminary data.</text>
</comment>
<proteinExistence type="predicted"/>
<keyword evidence="2" id="KW-0238">DNA-binding</keyword>
<organism evidence="5 6">
    <name type="scientific">Niastella populi</name>
    <dbReference type="NCBI Taxonomy" id="550983"/>
    <lineage>
        <taxon>Bacteria</taxon>
        <taxon>Pseudomonadati</taxon>
        <taxon>Bacteroidota</taxon>
        <taxon>Chitinophagia</taxon>
        <taxon>Chitinophagales</taxon>
        <taxon>Chitinophagaceae</taxon>
        <taxon>Niastella</taxon>
    </lineage>
</organism>
<dbReference type="Gene3D" id="1.10.10.60">
    <property type="entry name" value="Homeodomain-like"/>
    <property type="match status" value="1"/>
</dbReference>
<evidence type="ECO:0000256" key="3">
    <source>
        <dbReference type="ARBA" id="ARBA00023163"/>
    </source>
</evidence>
<evidence type="ECO:0000313" key="5">
    <source>
        <dbReference type="EMBL" id="OQP59378.1"/>
    </source>
</evidence>
<dbReference type="InterPro" id="IPR009057">
    <property type="entry name" value="Homeodomain-like_sf"/>
</dbReference>
<dbReference type="PANTHER" id="PTHR46796:SF10">
    <property type="entry name" value="TRANSCRIPTIONAL ACTIVATOR FEAR"/>
    <property type="match status" value="1"/>
</dbReference>
<evidence type="ECO:0000256" key="1">
    <source>
        <dbReference type="ARBA" id="ARBA00023015"/>
    </source>
</evidence>
<feature type="domain" description="HTH araC/xylS-type" evidence="4">
    <location>
        <begin position="13"/>
        <end position="115"/>
    </location>
</feature>
<keyword evidence="3" id="KW-0804">Transcription</keyword>
<gene>
    <name evidence="5" type="ORF">A4R26_21415</name>
</gene>
<dbReference type="Pfam" id="PF12833">
    <property type="entry name" value="HTH_18"/>
    <property type="match status" value="1"/>
</dbReference>
<name>A0A1V9FM11_9BACT</name>
<dbReference type="SUPFAM" id="SSF46689">
    <property type="entry name" value="Homeodomain-like"/>
    <property type="match status" value="1"/>
</dbReference>
<keyword evidence="6" id="KW-1185">Reference proteome</keyword>
<dbReference type="Proteomes" id="UP000192276">
    <property type="component" value="Unassembled WGS sequence"/>
</dbReference>
<reference evidence="6" key="1">
    <citation type="submission" date="2016-04" db="EMBL/GenBank/DDBJ databases">
        <authorList>
            <person name="Chen L."/>
            <person name="Zhuang W."/>
            <person name="Wang G."/>
        </authorList>
    </citation>
    <scope>NUCLEOTIDE SEQUENCE [LARGE SCALE GENOMIC DNA]</scope>
    <source>
        <strain evidence="6">208</strain>
    </source>
</reference>